<gene>
    <name evidence="3" type="ORF">H072_6012</name>
</gene>
<dbReference type="AlphaFoldDB" id="S8ABB4"/>
<feature type="compositionally biased region" description="Basic and acidic residues" evidence="1">
    <location>
        <begin position="96"/>
        <end position="105"/>
    </location>
</feature>
<dbReference type="OrthoDB" id="5428964at2759"/>
<proteinExistence type="predicted"/>
<comment type="caution">
    <text evidence="3">The sequence shown here is derived from an EMBL/GenBank/DDBJ whole genome shotgun (WGS) entry which is preliminary data.</text>
</comment>
<feature type="transmembrane region" description="Helical" evidence="2">
    <location>
        <begin position="173"/>
        <end position="194"/>
    </location>
</feature>
<evidence type="ECO:0000313" key="3">
    <source>
        <dbReference type="EMBL" id="EPS40214.1"/>
    </source>
</evidence>
<accession>S8ABB4</accession>
<keyword evidence="4" id="KW-1185">Reference proteome</keyword>
<feature type="transmembrane region" description="Helical" evidence="2">
    <location>
        <begin position="285"/>
        <end position="309"/>
    </location>
</feature>
<evidence type="ECO:0000256" key="1">
    <source>
        <dbReference type="SAM" id="MobiDB-lite"/>
    </source>
</evidence>
<feature type="transmembrane region" description="Helical" evidence="2">
    <location>
        <begin position="214"/>
        <end position="235"/>
    </location>
</feature>
<reference evidence="4" key="2">
    <citation type="submission" date="2013-04" db="EMBL/GenBank/DDBJ databases">
        <title>Genomic mechanisms accounting for the adaptation to parasitism in nematode-trapping fungi.</title>
        <authorList>
            <person name="Ahren D.G."/>
        </authorList>
    </citation>
    <scope>NUCLEOTIDE SEQUENCE [LARGE SCALE GENOMIC DNA]</scope>
    <source>
        <strain evidence="4">CBS 200.50</strain>
    </source>
</reference>
<name>S8ABB4_DACHA</name>
<dbReference type="Proteomes" id="UP000015100">
    <property type="component" value="Unassembled WGS sequence"/>
</dbReference>
<feature type="region of interest" description="Disordered" evidence="1">
    <location>
        <begin position="1"/>
        <end position="33"/>
    </location>
</feature>
<keyword evidence="2" id="KW-0472">Membrane</keyword>
<dbReference type="OMA" id="GDENECT"/>
<dbReference type="HOGENOM" id="CLU_839433_0_0_1"/>
<evidence type="ECO:0000313" key="4">
    <source>
        <dbReference type="Proteomes" id="UP000015100"/>
    </source>
</evidence>
<protein>
    <submittedName>
        <fullName evidence="3">Uncharacterized protein</fullName>
    </submittedName>
</protein>
<keyword evidence="2" id="KW-0812">Transmembrane</keyword>
<feature type="region of interest" description="Disordered" evidence="1">
    <location>
        <begin position="88"/>
        <end position="118"/>
    </location>
</feature>
<feature type="compositionally biased region" description="Polar residues" evidence="1">
    <location>
        <begin position="106"/>
        <end position="116"/>
    </location>
</feature>
<dbReference type="EMBL" id="AQGS01000433">
    <property type="protein sequence ID" value="EPS40214.1"/>
    <property type="molecule type" value="Genomic_DNA"/>
</dbReference>
<organism evidence="3 4">
    <name type="scientific">Dactylellina haptotyla (strain CBS 200.50)</name>
    <name type="common">Nematode-trapping fungus</name>
    <name type="synonym">Monacrosporium haptotylum</name>
    <dbReference type="NCBI Taxonomy" id="1284197"/>
    <lineage>
        <taxon>Eukaryota</taxon>
        <taxon>Fungi</taxon>
        <taxon>Dikarya</taxon>
        <taxon>Ascomycota</taxon>
        <taxon>Pezizomycotina</taxon>
        <taxon>Orbiliomycetes</taxon>
        <taxon>Orbiliales</taxon>
        <taxon>Orbiliaceae</taxon>
        <taxon>Dactylellina</taxon>
    </lineage>
</organism>
<keyword evidence="2" id="KW-1133">Transmembrane helix</keyword>
<reference evidence="3 4" key="1">
    <citation type="journal article" date="2013" name="PLoS Genet.">
        <title>Genomic mechanisms accounting for the adaptation to parasitism in nematode-trapping fungi.</title>
        <authorList>
            <person name="Meerupati T."/>
            <person name="Andersson K.M."/>
            <person name="Friman E."/>
            <person name="Kumar D."/>
            <person name="Tunlid A."/>
            <person name="Ahren D."/>
        </authorList>
    </citation>
    <scope>NUCLEOTIDE SEQUENCE [LARGE SCALE GENOMIC DNA]</scope>
    <source>
        <strain evidence="3 4">CBS 200.50</strain>
    </source>
</reference>
<sequence length="331" mass="37454">MSDQHLPGASLQAPNPWATNTDPSPPESESSVSVVPPAVITRVPSALYYCRYLEDDGPRLPDDSMADYHIFGEQDLINSIDILDSKVLPETPNGDQRNDIGRDSPSETITISNPSEENNDLEKITFSQEARLSRFRERLSLDDISIPNSMFTSIDLKKEEKEHKEFTKFHRVVYIYIPWAIRFTFIFFLANWWALTPLMKATESGSFHSENLPIVYSCGMLSIIAVSLGLQGIYFRSFGAPWTIRKRVKQAENAAKVYEGQHQMTSASEEPIKETNNRNKTGTEIYIFVIDLVLLTLALALLRVSIVIARAGALRHEAYLRQHNHKIPSLL</sequence>
<evidence type="ECO:0000256" key="2">
    <source>
        <dbReference type="SAM" id="Phobius"/>
    </source>
</evidence>